<dbReference type="PROSITE" id="PS00584">
    <property type="entry name" value="PFKB_KINASES_2"/>
    <property type="match status" value="1"/>
</dbReference>
<comment type="catalytic activity">
    <reaction evidence="12">
        <text>D-glycero-beta-D-manno-heptose 1-phosphate + ATP + H(+) = ADP-D-glycero-beta-D-manno-heptose + diphosphate</text>
        <dbReference type="Rhea" id="RHEA:27465"/>
        <dbReference type="ChEBI" id="CHEBI:15378"/>
        <dbReference type="ChEBI" id="CHEBI:30616"/>
        <dbReference type="ChEBI" id="CHEBI:33019"/>
        <dbReference type="ChEBI" id="CHEBI:59967"/>
        <dbReference type="ChEBI" id="CHEBI:61593"/>
        <dbReference type="EC" id="2.7.7.70"/>
    </reaction>
</comment>
<accession>A0A3B1D598</accession>
<dbReference type="HAMAP" id="MF_01603">
    <property type="entry name" value="HldE"/>
    <property type="match status" value="1"/>
</dbReference>
<comment type="pathway">
    <text evidence="3">Bacterial outer membrane biogenesis; LPS core biosynthesis.</text>
</comment>
<dbReference type="PANTHER" id="PTHR46969:SF1">
    <property type="entry name" value="BIFUNCTIONAL PROTEIN HLDE"/>
    <property type="match status" value="1"/>
</dbReference>
<organism evidence="15">
    <name type="scientific">hydrothermal vent metagenome</name>
    <dbReference type="NCBI Taxonomy" id="652676"/>
    <lineage>
        <taxon>unclassified sequences</taxon>
        <taxon>metagenomes</taxon>
        <taxon>ecological metagenomes</taxon>
    </lineage>
</organism>
<dbReference type="CDD" id="cd01172">
    <property type="entry name" value="RfaE_like"/>
    <property type="match status" value="1"/>
</dbReference>
<evidence type="ECO:0000256" key="11">
    <source>
        <dbReference type="ARBA" id="ARBA00023277"/>
    </source>
</evidence>
<keyword evidence="8 15" id="KW-0418">Kinase</keyword>
<dbReference type="SUPFAM" id="SSF52374">
    <property type="entry name" value="Nucleotidylyl transferase"/>
    <property type="match status" value="1"/>
</dbReference>
<dbReference type="PANTHER" id="PTHR46969">
    <property type="entry name" value="BIFUNCTIONAL PROTEIN HLDE"/>
    <property type="match status" value="1"/>
</dbReference>
<gene>
    <name evidence="15" type="ORF">MNBD_NITROSPINAE02-728</name>
</gene>
<keyword evidence="7" id="KW-0547">Nucleotide-binding</keyword>
<dbReference type="GO" id="GO:0033786">
    <property type="term" value="F:heptose-1-phosphate adenylyltransferase activity"/>
    <property type="evidence" value="ECO:0007669"/>
    <property type="project" value="TreeGrafter"/>
</dbReference>
<name>A0A3B1D598_9ZZZZ</name>
<dbReference type="InterPro" id="IPR023030">
    <property type="entry name" value="Bifunc_HldE"/>
</dbReference>
<dbReference type="InterPro" id="IPR002173">
    <property type="entry name" value="Carboh/pur_kinase_PfkB_CS"/>
</dbReference>
<comment type="function">
    <text evidence="1">Catalyzes the phosphorylation of D-glycero-D-manno-heptose 7-phosphate at the C-1 position to selectively form D-glycero-beta-D-manno-heptose-1,7-bisphosphate.</text>
</comment>
<evidence type="ECO:0000256" key="8">
    <source>
        <dbReference type="ARBA" id="ARBA00022777"/>
    </source>
</evidence>
<dbReference type="UniPathway" id="UPA00958"/>
<keyword evidence="5 15" id="KW-0808">Transferase</keyword>
<dbReference type="InterPro" id="IPR011913">
    <property type="entry name" value="RfaE_dom_I"/>
</dbReference>
<dbReference type="InterPro" id="IPR011611">
    <property type="entry name" value="PfkB_dom"/>
</dbReference>
<dbReference type="Pfam" id="PF00294">
    <property type="entry name" value="PfkB"/>
    <property type="match status" value="1"/>
</dbReference>
<dbReference type="GO" id="GO:0033785">
    <property type="term" value="F:heptose 7-phosphate kinase activity"/>
    <property type="evidence" value="ECO:0007669"/>
    <property type="project" value="TreeGrafter"/>
</dbReference>
<dbReference type="GO" id="GO:0016773">
    <property type="term" value="F:phosphotransferase activity, alcohol group as acceptor"/>
    <property type="evidence" value="ECO:0007669"/>
    <property type="project" value="InterPro"/>
</dbReference>
<sequence>MNKHLLEVFTSIKPPTILVVGDLILDRYVRGKIERISPESPAQVLEVTDESETLGGAGAVAANVSSLGGVALIVGVVGKDKAAVLLRRQLKKWGVKAQGLVADSSRPTTIKTRFISLRQQMLRVDRESREEVSEIICEKMISKIEGMIGSVDGVIVSDYSKGALPPKFLKKLFTVCRKNRKRVIVDPKGGDYSRYRGAWAITPNTKEAEMASGVEIKSTNDCKRAALRLFDIAKVKSIVITRGEEGMTVFHSRTKSARIPAQALEVFDVSGAGDTVIAAISLLSFAGAPLGDAARLANVAAGVEVGHVGAWAVTASELISKLSEKAHGEEKIMNAIEAAAFAAKLAAENKKVVFTNGCFDLLHAGHVMLLERARRFGDALIVGINSDSSIARLKGENRPLLGEEDRLHILSALNCVDGVALFAEDTPLKLIKAIKPGILVKGGDYTPESVVGKEVVEKHGGRVEIIPLLGGKSTSGIIEKILKKHKKQ</sequence>
<keyword evidence="6" id="KW-0548">Nucleotidyltransferase</keyword>
<evidence type="ECO:0000256" key="7">
    <source>
        <dbReference type="ARBA" id="ARBA00022741"/>
    </source>
</evidence>
<evidence type="ECO:0000256" key="1">
    <source>
        <dbReference type="ARBA" id="ARBA00002319"/>
    </source>
</evidence>
<keyword evidence="9" id="KW-0067">ATP-binding</keyword>
<feature type="domain" description="Carbohydrate kinase PfkB" evidence="13">
    <location>
        <begin position="17"/>
        <end position="310"/>
    </location>
</feature>
<feature type="domain" description="Cytidyltransferase-like" evidence="14">
    <location>
        <begin position="354"/>
        <end position="447"/>
    </location>
</feature>
<reference evidence="15" key="1">
    <citation type="submission" date="2018-06" db="EMBL/GenBank/DDBJ databases">
        <authorList>
            <person name="Zhirakovskaya E."/>
        </authorList>
    </citation>
    <scope>NUCLEOTIDE SEQUENCE</scope>
</reference>
<dbReference type="GO" id="GO:0009244">
    <property type="term" value="P:lipopolysaccharide core region biosynthetic process"/>
    <property type="evidence" value="ECO:0007669"/>
    <property type="project" value="UniProtKB-UniPathway"/>
</dbReference>
<dbReference type="InterPro" id="IPR011914">
    <property type="entry name" value="RfaE_dom_II"/>
</dbReference>
<comment type="function">
    <text evidence="2">Catalyzes the ADP transfer from ATP to D-glycero-beta-D-manno-heptose 1-phosphate, yielding ADP-D-glycero-beta-D-manno-heptose.</text>
</comment>
<dbReference type="Gene3D" id="3.40.50.620">
    <property type="entry name" value="HUPs"/>
    <property type="match status" value="1"/>
</dbReference>
<dbReference type="NCBIfam" id="TIGR02198">
    <property type="entry name" value="rfaE_dom_I"/>
    <property type="match status" value="1"/>
</dbReference>
<dbReference type="InterPro" id="IPR029056">
    <property type="entry name" value="Ribokinase-like"/>
</dbReference>
<evidence type="ECO:0000256" key="3">
    <source>
        <dbReference type="ARBA" id="ARBA00004713"/>
    </source>
</evidence>
<protein>
    <recommendedName>
        <fullName evidence="4">D-glycero-beta-D-manno-heptose 1-phosphate adenylyltransferase</fullName>
        <ecNumber evidence="4">2.7.7.70</ecNumber>
    </recommendedName>
</protein>
<evidence type="ECO:0000256" key="6">
    <source>
        <dbReference type="ARBA" id="ARBA00022695"/>
    </source>
</evidence>
<keyword evidence="10" id="KW-0511">Multifunctional enzyme</keyword>
<dbReference type="NCBIfam" id="TIGR02199">
    <property type="entry name" value="rfaE_dom_II"/>
    <property type="match status" value="1"/>
</dbReference>
<evidence type="ECO:0000259" key="13">
    <source>
        <dbReference type="Pfam" id="PF00294"/>
    </source>
</evidence>
<dbReference type="EC" id="2.7.7.70" evidence="4"/>
<dbReference type="AlphaFoldDB" id="A0A3B1D598"/>
<dbReference type="GO" id="GO:0005829">
    <property type="term" value="C:cytosol"/>
    <property type="evidence" value="ECO:0007669"/>
    <property type="project" value="TreeGrafter"/>
</dbReference>
<evidence type="ECO:0000256" key="4">
    <source>
        <dbReference type="ARBA" id="ARBA00012519"/>
    </source>
</evidence>
<dbReference type="GO" id="GO:0005524">
    <property type="term" value="F:ATP binding"/>
    <property type="evidence" value="ECO:0007669"/>
    <property type="project" value="UniProtKB-KW"/>
</dbReference>
<keyword evidence="11" id="KW-0119">Carbohydrate metabolism</keyword>
<dbReference type="Pfam" id="PF01467">
    <property type="entry name" value="CTP_transf_like"/>
    <property type="match status" value="1"/>
</dbReference>
<evidence type="ECO:0000256" key="5">
    <source>
        <dbReference type="ARBA" id="ARBA00022679"/>
    </source>
</evidence>
<evidence type="ECO:0000313" key="15">
    <source>
        <dbReference type="EMBL" id="VAX23917.1"/>
    </source>
</evidence>
<evidence type="ECO:0000256" key="2">
    <source>
        <dbReference type="ARBA" id="ARBA00003753"/>
    </source>
</evidence>
<dbReference type="InterPro" id="IPR004821">
    <property type="entry name" value="Cyt_trans-like"/>
</dbReference>
<dbReference type="InterPro" id="IPR014729">
    <property type="entry name" value="Rossmann-like_a/b/a_fold"/>
</dbReference>
<dbReference type="EMBL" id="UOGE01000091">
    <property type="protein sequence ID" value="VAX23917.1"/>
    <property type="molecule type" value="Genomic_DNA"/>
</dbReference>
<dbReference type="Gene3D" id="3.40.1190.20">
    <property type="match status" value="1"/>
</dbReference>
<evidence type="ECO:0000256" key="12">
    <source>
        <dbReference type="ARBA" id="ARBA00047428"/>
    </source>
</evidence>
<evidence type="ECO:0000259" key="14">
    <source>
        <dbReference type="Pfam" id="PF01467"/>
    </source>
</evidence>
<dbReference type="NCBIfam" id="TIGR00125">
    <property type="entry name" value="cyt_tran_rel"/>
    <property type="match status" value="1"/>
</dbReference>
<evidence type="ECO:0000256" key="9">
    <source>
        <dbReference type="ARBA" id="ARBA00022840"/>
    </source>
</evidence>
<proteinExistence type="inferred from homology"/>
<evidence type="ECO:0000256" key="10">
    <source>
        <dbReference type="ARBA" id="ARBA00023268"/>
    </source>
</evidence>
<dbReference type="SUPFAM" id="SSF53613">
    <property type="entry name" value="Ribokinase-like"/>
    <property type="match status" value="1"/>
</dbReference>